<comment type="similarity">
    <text evidence="2 7">Belongs to the peptidase S26 family.</text>
</comment>
<keyword evidence="10" id="KW-1185">Reference proteome</keyword>
<feature type="domain" description="Peptidase S26" evidence="8">
    <location>
        <begin position="127"/>
        <end position="283"/>
    </location>
</feature>
<reference evidence="9 10" key="1">
    <citation type="submission" date="2016-11" db="EMBL/GenBank/DDBJ databases">
        <authorList>
            <person name="Jaros S."/>
            <person name="Januszkiewicz K."/>
            <person name="Wedrychowicz H."/>
        </authorList>
    </citation>
    <scope>NUCLEOTIDE SEQUENCE [LARGE SCALE GENOMIC DNA]</scope>
    <source>
        <strain evidence="9 10">DSM 24574</strain>
    </source>
</reference>
<dbReference type="AlphaFoldDB" id="A0A1M5K247"/>
<dbReference type="GO" id="GO:0006465">
    <property type="term" value="P:signal peptide processing"/>
    <property type="evidence" value="ECO:0007669"/>
    <property type="project" value="InterPro"/>
</dbReference>
<dbReference type="PANTHER" id="PTHR43390">
    <property type="entry name" value="SIGNAL PEPTIDASE I"/>
    <property type="match status" value="1"/>
</dbReference>
<evidence type="ECO:0000256" key="1">
    <source>
        <dbReference type="ARBA" id="ARBA00000677"/>
    </source>
</evidence>
<dbReference type="EC" id="3.4.21.89" evidence="3 7"/>
<dbReference type="EMBL" id="FQWQ01000001">
    <property type="protein sequence ID" value="SHG46393.1"/>
    <property type="molecule type" value="Genomic_DNA"/>
</dbReference>
<dbReference type="InterPro" id="IPR000223">
    <property type="entry name" value="Pept_S26A_signal_pept_1"/>
</dbReference>
<comment type="caution">
    <text evidence="7">Lacks conserved residue(s) required for the propagation of feature annotation.</text>
</comment>
<dbReference type="Pfam" id="PF10502">
    <property type="entry name" value="Peptidase_S26"/>
    <property type="match status" value="2"/>
</dbReference>
<dbReference type="GO" id="GO:0004252">
    <property type="term" value="F:serine-type endopeptidase activity"/>
    <property type="evidence" value="ECO:0007669"/>
    <property type="project" value="InterPro"/>
</dbReference>
<dbReference type="SUPFAM" id="SSF51306">
    <property type="entry name" value="LexA/Signal peptidase"/>
    <property type="match status" value="2"/>
</dbReference>
<dbReference type="GO" id="GO:0009003">
    <property type="term" value="F:signal peptidase activity"/>
    <property type="evidence" value="ECO:0007669"/>
    <property type="project" value="UniProtKB-EC"/>
</dbReference>
<dbReference type="PRINTS" id="PR00727">
    <property type="entry name" value="LEADERPTASE"/>
</dbReference>
<feature type="transmembrane region" description="Helical" evidence="7">
    <location>
        <begin position="59"/>
        <end position="77"/>
    </location>
</feature>
<evidence type="ECO:0000256" key="5">
    <source>
        <dbReference type="ARBA" id="ARBA00022801"/>
    </source>
</evidence>
<organism evidence="9 10">
    <name type="scientific">Chryseolinea serpens</name>
    <dbReference type="NCBI Taxonomy" id="947013"/>
    <lineage>
        <taxon>Bacteria</taxon>
        <taxon>Pseudomonadati</taxon>
        <taxon>Bacteroidota</taxon>
        <taxon>Cytophagia</taxon>
        <taxon>Cytophagales</taxon>
        <taxon>Fulvivirgaceae</taxon>
        <taxon>Chryseolinea</taxon>
    </lineage>
</organism>
<gene>
    <name evidence="9" type="ORF">SAMN04488109_0389</name>
</gene>
<keyword evidence="7" id="KW-1133">Transmembrane helix</keyword>
<dbReference type="PROSITE" id="PS00761">
    <property type="entry name" value="SPASE_I_3"/>
    <property type="match status" value="1"/>
</dbReference>
<dbReference type="InterPro" id="IPR036286">
    <property type="entry name" value="LexA/Signal_pep-like_sf"/>
</dbReference>
<keyword evidence="7" id="KW-0472">Membrane</keyword>
<accession>A0A1M5K247</accession>
<dbReference type="Gene3D" id="2.10.109.10">
    <property type="entry name" value="Umud Fragment, subunit A"/>
    <property type="match status" value="2"/>
</dbReference>
<dbReference type="InterPro" id="IPR019758">
    <property type="entry name" value="Pept_S26A_signal_pept_1_CS"/>
</dbReference>
<dbReference type="NCBIfam" id="TIGR02227">
    <property type="entry name" value="sigpep_I_bact"/>
    <property type="match status" value="2"/>
</dbReference>
<comment type="subcellular location">
    <subcellularLocation>
        <location evidence="7">Membrane</location>
        <topology evidence="7">Single-pass type II membrane protein</topology>
    </subcellularLocation>
</comment>
<dbReference type="Proteomes" id="UP000184212">
    <property type="component" value="Unassembled WGS sequence"/>
</dbReference>
<dbReference type="STRING" id="947013.SAMN04488109_0389"/>
<feature type="transmembrane region" description="Helical" evidence="7">
    <location>
        <begin position="89"/>
        <end position="107"/>
    </location>
</feature>
<evidence type="ECO:0000313" key="10">
    <source>
        <dbReference type="Proteomes" id="UP000184212"/>
    </source>
</evidence>
<feature type="active site" evidence="6">
    <location>
        <position position="249"/>
    </location>
</feature>
<evidence type="ECO:0000256" key="4">
    <source>
        <dbReference type="ARBA" id="ARBA00019232"/>
    </source>
</evidence>
<dbReference type="CDD" id="cd06530">
    <property type="entry name" value="S26_SPase_I"/>
    <property type="match status" value="2"/>
</dbReference>
<comment type="catalytic activity">
    <reaction evidence="1 7">
        <text>Cleavage of hydrophobic, N-terminal signal or leader sequences from secreted and periplasmic proteins.</text>
        <dbReference type="EC" id="3.4.21.89"/>
    </reaction>
</comment>
<evidence type="ECO:0000256" key="6">
    <source>
        <dbReference type="PIRSR" id="PIRSR600223-1"/>
    </source>
</evidence>
<dbReference type="InterPro" id="IPR043739">
    <property type="entry name" value="DUF5684"/>
</dbReference>
<protein>
    <recommendedName>
        <fullName evidence="4 7">Signal peptidase I</fullName>
        <ecNumber evidence="3 7">3.4.21.89</ecNumber>
    </recommendedName>
</protein>
<proteinExistence type="inferred from homology"/>
<feature type="transmembrane region" description="Helical" evidence="7">
    <location>
        <begin position="7"/>
        <end position="28"/>
    </location>
</feature>
<evidence type="ECO:0000256" key="2">
    <source>
        <dbReference type="ARBA" id="ARBA00009370"/>
    </source>
</evidence>
<evidence type="ECO:0000256" key="7">
    <source>
        <dbReference type="RuleBase" id="RU362042"/>
    </source>
</evidence>
<evidence type="ECO:0000256" key="3">
    <source>
        <dbReference type="ARBA" id="ARBA00013208"/>
    </source>
</evidence>
<dbReference type="RefSeq" id="WP_317044187.1">
    <property type="nucleotide sequence ID" value="NZ_FQWQ01000001.1"/>
</dbReference>
<feature type="domain" description="Peptidase S26" evidence="8">
    <location>
        <begin position="430"/>
        <end position="466"/>
    </location>
</feature>
<dbReference type="Pfam" id="PF18936">
    <property type="entry name" value="DUF5684"/>
    <property type="match status" value="1"/>
</dbReference>
<dbReference type="PANTHER" id="PTHR43390:SF1">
    <property type="entry name" value="CHLOROPLAST PROCESSING PEPTIDASE"/>
    <property type="match status" value="1"/>
</dbReference>
<keyword evidence="7" id="KW-0645">Protease</keyword>
<sequence>MQDSRGLALLIGTLLFLIPTFIGLYKMFEKAGEAGWKGLVPVYNLVVILKLAGRPWSWIFYLFIPVIGQVIMIGLLIDFVKCYGKNSLIDYIAAAIFPFLYFPYLGFKKDVVYTAPKKEEGKKSVRQEWTEAIGFAVIAATLIRWLIMEAYTIPTPSMENSLLVGDFLFVSKFHYGTRTTTTPLQVPLTHQKIWFTNIPSYVEWIKLPQYRLPGLSHVKRGDVVVFNVPPRGLNDDVDYPVDLKTNYIKRCVAVPGDTLFIQDKQVYTNGEPLPNPPEMQYSYVVTSDNPINERNLRALGLGPEDAQGGGQQNGKFYYLMFLTKERADALKKLSYIKSVVLENKNEVEGQIPYSRYYEVPSTSEKRYSHWVTDNFGPLWVPKKGGTIPINDSTLTFYGPTIKMYDHNKDVKIENGRLYIDGKEVTEYTFKQDYYFMMGDNRHNSLDSRFWGFVPEDHIVGKAFFIWLSIDRNADFFHKIRWSRFFNLIR</sequence>
<keyword evidence="5 7" id="KW-0378">Hydrolase</keyword>
<dbReference type="GO" id="GO:0016020">
    <property type="term" value="C:membrane"/>
    <property type="evidence" value="ECO:0007669"/>
    <property type="project" value="UniProtKB-SubCell"/>
</dbReference>
<keyword evidence="7" id="KW-0812">Transmembrane</keyword>
<dbReference type="InterPro" id="IPR019533">
    <property type="entry name" value="Peptidase_S26"/>
</dbReference>
<evidence type="ECO:0000313" key="9">
    <source>
        <dbReference type="EMBL" id="SHG46393.1"/>
    </source>
</evidence>
<name>A0A1M5K247_9BACT</name>
<evidence type="ECO:0000259" key="8">
    <source>
        <dbReference type="Pfam" id="PF10502"/>
    </source>
</evidence>
<feature type="active site" evidence="6">
    <location>
        <position position="157"/>
    </location>
</feature>